<gene>
    <name evidence="1" type="ORF">SJAG_05896</name>
</gene>
<protein>
    <submittedName>
        <fullName evidence="1">Uncharacterized protein</fullName>
    </submittedName>
</protein>
<dbReference type="OMA" id="RMWNAVI"/>
<dbReference type="EMBL" id="KE651166">
    <property type="protein sequence ID" value="EQC53048.1"/>
    <property type="molecule type" value="Genomic_DNA"/>
</dbReference>
<organism evidence="1 2">
    <name type="scientific">Schizosaccharomyces japonicus (strain yFS275 / FY16936)</name>
    <name type="common">Fission yeast</name>
    <dbReference type="NCBI Taxonomy" id="402676"/>
    <lineage>
        <taxon>Eukaryota</taxon>
        <taxon>Fungi</taxon>
        <taxon>Dikarya</taxon>
        <taxon>Ascomycota</taxon>
        <taxon>Taphrinomycotina</taxon>
        <taxon>Schizosaccharomycetes</taxon>
        <taxon>Schizosaccharomycetales</taxon>
        <taxon>Schizosaccharomycetaceae</taxon>
        <taxon>Schizosaccharomyces</taxon>
    </lineage>
</organism>
<sequence length="50" mass="5357">MATFQEKQGQRRIKMRTGNFFSRMWNAVIFGFGAAIGATVANAALGACCG</sequence>
<keyword evidence="2" id="KW-1185">Reference proteome</keyword>
<dbReference type="RefSeq" id="XP_011048976.1">
    <property type="nucleotide sequence ID" value="XM_011050674.1"/>
</dbReference>
<dbReference type="Proteomes" id="UP000001744">
    <property type="component" value="Unassembled WGS sequence"/>
</dbReference>
<evidence type="ECO:0000313" key="2">
    <source>
        <dbReference type="Proteomes" id="UP000001744"/>
    </source>
</evidence>
<evidence type="ECO:0000313" key="1">
    <source>
        <dbReference type="EMBL" id="EQC53048.1"/>
    </source>
</evidence>
<name>T0TB43_SCHJY</name>
<dbReference type="VEuPathDB" id="FungiDB:SJAG_05896"/>
<accession>T0TB43</accession>
<proteinExistence type="predicted"/>
<reference evidence="1 2" key="1">
    <citation type="journal article" date="2011" name="Science">
        <title>Comparative functional genomics of the fission yeasts.</title>
        <authorList>
            <person name="Rhind N."/>
            <person name="Chen Z."/>
            <person name="Yassour M."/>
            <person name="Thompson D.A."/>
            <person name="Haas B.J."/>
            <person name="Habib N."/>
            <person name="Wapinski I."/>
            <person name="Roy S."/>
            <person name="Lin M.F."/>
            <person name="Heiman D.I."/>
            <person name="Young S.K."/>
            <person name="Furuya K."/>
            <person name="Guo Y."/>
            <person name="Pidoux A."/>
            <person name="Chen H.M."/>
            <person name="Robbertse B."/>
            <person name="Goldberg J.M."/>
            <person name="Aoki K."/>
            <person name="Bayne E.H."/>
            <person name="Berlin A.M."/>
            <person name="Desjardins C.A."/>
            <person name="Dobbs E."/>
            <person name="Dukaj L."/>
            <person name="Fan L."/>
            <person name="FitzGerald M.G."/>
            <person name="French C."/>
            <person name="Gujja S."/>
            <person name="Hansen K."/>
            <person name="Keifenheim D."/>
            <person name="Levin J.Z."/>
            <person name="Mosher R.A."/>
            <person name="Mueller C.A."/>
            <person name="Pfiffner J."/>
            <person name="Priest M."/>
            <person name="Russ C."/>
            <person name="Smialowska A."/>
            <person name="Swoboda P."/>
            <person name="Sykes S.M."/>
            <person name="Vaughn M."/>
            <person name="Vengrova S."/>
            <person name="Yoder R."/>
            <person name="Zeng Q."/>
            <person name="Allshire R."/>
            <person name="Baulcombe D."/>
            <person name="Birren B.W."/>
            <person name="Brown W."/>
            <person name="Ekwall K."/>
            <person name="Kellis M."/>
            <person name="Leatherwood J."/>
            <person name="Levin H."/>
            <person name="Margalit H."/>
            <person name="Martienssen R."/>
            <person name="Nieduszynski C.A."/>
            <person name="Spatafora J.W."/>
            <person name="Friedman N."/>
            <person name="Dalgaard J.Z."/>
            <person name="Baumann P."/>
            <person name="Niki H."/>
            <person name="Regev A."/>
            <person name="Nusbaum C."/>
        </authorList>
    </citation>
    <scope>NUCLEOTIDE SEQUENCE [LARGE SCALE GENOMIC DNA]</scope>
    <source>
        <strain evidence="2">yFS275 / FY16936</strain>
    </source>
</reference>
<dbReference type="AlphaFoldDB" id="T0TB43"/>
<dbReference type="HOGENOM" id="CLU_3107712_0_0_1"/>
<dbReference type="GeneID" id="22831098"/>
<dbReference type="JaponicusDB" id="SJAG_05896"/>